<keyword evidence="1" id="KW-0677">Repeat</keyword>
<evidence type="ECO:0000313" key="6">
    <source>
        <dbReference type="Proteomes" id="UP000320496"/>
    </source>
</evidence>
<sequence>MSAASRRPGLPALLMLILLSVLPCLPALHGDFIWDDVSIYIVNNDLLRAPDGLYRFWLTNDPPDYYPLTYSTFWVEWQLVGNSPLLYHVDNILLHALTVAMVWLTLAELRMPGAWIAAAIFAVHPLNVESVAWISQRKSLLAAAFGFMATWQYLRQQRTPGRKSAAGMSLAFFLSLGAKPTLITLPVILAGYELLIRKASPRDAIVRTLPFWIMSLIFGLVGVLYQQKLIGGLDVRGQNLIERLLTMGWVLGFYVIKTVVPWKLTFVYPRWDVSAANPLHYLPNLGWIAIFVVCWMKRKSWGLAWLGGLGFYVLSLFPALGLIDVFYWRYSYVADHYVYQSLPAVIALLVWSLSRIDPAKLPLSQAKLVPPATAITCGILLVTSVRYASAFAGPEVIWRDTLAKNPHALLARNNLAAHLYSRGETHTAIEYFEQVIERDPTWFEAHRYLGHIYENRGDDRLSVEHFRQALEYAPGMSLDAGLTHVSLGGVLLRNGIVREGLQHLESGLKILEGLIRPGQPPTGELVRIYSGRYLLGVAAEQLGYDEEAESYFASARDFTKDDAAAHYELGTTMERVGQLGVAAEMLEQACTVKPENLQYRASLGGVLAQLGRHDEAIEHLQSVLDENSQLPDVHSNLGIALASRGEDEQAIRHFEAAVALAPNETRFVANLARAQAQSGQWHAAAANLREAHRQMPDMPAIARELSWLLATCPDRNVREPNESLRIGTELCRQTGWQVPILLDTLAAAYAANGDFEDAVRLTERALELTREQGPPDLADDLQRRLELYRSGRPYLQPAERRDG</sequence>
<dbReference type="PANTHER" id="PTHR44227:SF3">
    <property type="entry name" value="PROTEIN O-MANNOSYL-TRANSFERASE TMTC4"/>
    <property type="match status" value="1"/>
</dbReference>
<dbReference type="KEGG" id="mri:Mal4_49440"/>
<name>A0A517ZDN9_9PLAN</name>
<dbReference type="AlphaFoldDB" id="A0A517ZDN9"/>
<gene>
    <name evidence="5" type="ORF">Mal4_49440</name>
</gene>
<proteinExistence type="predicted"/>
<keyword evidence="6" id="KW-1185">Reference proteome</keyword>
<dbReference type="InterPro" id="IPR019734">
    <property type="entry name" value="TPR_rpt"/>
</dbReference>
<evidence type="ECO:0000256" key="2">
    <source>
        <dbReference type="ARBA" id="ARBA00022803"/>
    </source>
</evidence>
<keyword evidence="2 3" id="KW-0802">TPR repeat</keyword>
<feature type="transmembrane region" description="Helical" evidence="4">
    <location>
        <begin position="368"/>
        <end position="388"/>
    </location>
</feature>
<dbReference type="Gene3D" id="1.25.40.10">
    <property type="entry name" value="Tetratricopeptide repeat domain"/>
    <property type="match status" value="1"/>
</dbReference>
<feature type="repeat" description="TPR" evidence="3">
    <location>
        <begin position="631"/>
        <end position="664"/>
    </location>
</feature>
<dbReference type="PANTHER" id="PTHR44227">
    <property type="match status" value="1"/>
</dbReference>
<dbReference type="InterPro" id="IPR052346">
    <property type="entry name" value="O-mannosyl-transferase_TMTC"/>
</dbReference>
<feature type="repeat" description="TPR" evidence="3">
    <location>
        <begin position="443"/>
        <end position="476"/>
    </location>
</feature>
<dbReference type="EMBL" id="CP036275">
    <property type="protein sequence ID" value="QDU40586.1"/>
    <property type="molecule type" value="Genomic_DNA"/>
</dbReference>
<feature type="repeat" description="TPR" evidence="3">
    <location>
        <begin position="563"/>
        <end position="596"/>
    </location>
</feature>
<keyword evidence="4" id="KW-0812">Transmembrane</keyword>
<evidence type="ECO:0000313" key="5">
    <source>
        <dbReference type="EMBL" id="QDU40586.1"/>
    </source>
</evidence>
<accession>A0A517ZDN9</accession>
<evidence type="ECO:0000256" key="4">
    <source>
        <dbReference type="SAM" id="Phobius"/>
    </source>
</evidence>
<feature type="transmembrane region" description="Helical" evidence="4">
    <location>
        <begin position="278"/>
        <end position="296"/>
    </location>
</feature>
<feature type="transmembrane region" description="Helical" evidence="4">
    <location>
        <begin position="204"/>
        <end position="225"/>
    </location>
</feature>
<dbReference type="SMART" id="SM00028">
    <property type="entry name" value="TPR"/>
    <property type="match status" value="8"/>
</dbReference>
<dbReference type="Proteomes" id="UP000320496">
    <property type="component" value="Chromosome"/>
</dbReference>
<evidence type="ECO:0000256" key="1">
    <source>
        <dbReference type="ARBA" id="ARBA00022737"/>
    </source>
</evidence>
<dbReference type="Pfam" id="PF13424">
    <property type="entry name" value="TPR_12"/>
    <property type="match status" value="1"/>
</dbReference>
<keyword evidence="4" id="KW-1133">Transmembrane helix</keyword>
<feature type="transmembrane region" description="Helical" evidence="4">
    <location>
        <begin position="303"/>
        <end position="330"/>
    </location>
</feature>
<dbReference type="RefSeq" id="WP_145371863.1">
    <property type="nucleotide sequence ID" value="NZ_CP036275.1"/>
</dbReference>
<evidence type="ECO:0000256" key="3">
    <source>
        <dbReference type="PROSITE-ProRule" id="PRU00339"/>
    </source>
</evidence>
<protein>
    <submittedName>
        <fullName evidence="5">Photosystem I assembly protein Ycf3</fullName>
    </submittedName>
</protein>
<dbReference type="Pfam" id="PF13176">
    <property type="entry name" value="TPR_7"/>
    <property type="match status" value="1"/>
</dbReference>
<dbReference type="InterPro" id="IPR011990">
    <property type="entry name" value="TPR-like_helical_dom_sf"/>
</dbReference>
<dbReference type="SUPFAM" id="SSF48452">
    <property type="entry name" value="TPR-like"/>
    <property type="match status" value="2"/>
</dbReference>
<dbReference type="PROSITE" id="PS50005">
    <property type="entry name" value="TPR"/>
    <property type="match status" value="5"/>
</dbReference>
<keyword evidence="4" id="KW-0472">Membrane</keyword>
<feature type="transmembrane region" description="Helical" evidence="4">
    <location>
        <begin position="85"/>
        <end position="106"/>
    </location>
</feature>
<dbReference type="OrthoDB" id="9797765at2"/>
<feature type="repeat" description="TPR" evidence="3">
    <location>
        <begin position="409"/>
        <end position="442"/>
    </location>
</feature>
<feature type="transmembrane region" description="Helical" evidence="4">
    <location>
        <begin position="336"/>
        <end position="356"/>
    </location>
</feature>
<reference evidence="5 6" key="1">
    <citation type="submission" date="2019-02" db="EMBL/GenBank/DDBJ databases">
        <title>Deep-cultivation of Planctomycetes and their phenomic and genomic characterization uncovers novel biology.</title>
        <authorList>
            <person name="Wiegand S."/>
            <person name="Jogler M."/>
            <person name="Boedeker C."/>
            <person name="Pinto D."/>
            <person name="Vollmers J."/>
            <person name="Rivas-Marin E."/>
            <person name="Kohn T."/>
            <person name="Peeters S.H."/>
            <person name="Heuer A."/>
            <person name="Rast P."/>
            <person name="Oberbeckmann S."/>
            <person name="Bunk B."/>
            <person name="Jeske O."/>
            <person name="Meyerdierks A."/>
            <person name="Storesund J.E."/>
            <person name="Kallscheuer N."/>
            <person name="Luecker S."/>
            <person name="Lage O.M."/>
            <person name="Pohl T."/>
            <person name="Merkel B.J."/>
            <person name="Hornburger P."/>
            <person name="Mueller R.-W."/>
            <person name="Bruemmer F."/>
            <person name="Labrenz M."/>
            <person name="Spormann A.M."/>
            <person name="Op den Camp H."/>
            <person name="Overmann J."/>
            <person name="Amann R."/>
            <person name="Jetten M.S.M."/>
            <person name="Mascher T."/>
            <person name="Medema M.H."/>
            <person name="Devos D.P."/>
            <person name="Kaster A.-K."/>
            <person name="Ovreas L."/>
            <person name="Rohde M."/>
            <person name="Galperin M.Y."/>
            <person name="Jogler C."/>
        </authorList>
    </citation>
    <scope>NUCLEOTIDE SEQUENCE [LARGE SCALE GENOMIC DNA]</scope>
    <source>
        <strain evidence="5 6">Mal4</strain>
    </source>
</reference>
<feature type="transmembrane region" description="Helical" evidence="4">
    <location>
        <begin position="166"/>
        <end position="192"/>
    </location>
</feature>
<organism evidence="5 6">
    <name type="scientific">Maioricimonas rarisocia</name>
    <dbReference type="NCBI Taxonomy" id="2528026"/>
    <lineage>
        <taxon>Bacteria</taxon>
        <taxon>Pseudomonadati</taxon>
        <taxon>Planctomycetota</taxon>
        <taxon>Planctomycetia</taxon>
        <taxon>Planctomycetales</taxon>
        <taxon>Planctomycetaceae</taxon>
        <taxon>Maioricimonas</taxon>
    </lineage>
</organism>
<dbReference type="Pfam" id="PF13432">
    <property type="entry name" value="TPR_16"/>
    <property type="match status" value="1"/>
</dbReference>
<feature type="transmembrane region" description="Helical" evidence="4">
    <location>
        <begin position="246"/>
        <end position="266"/>
    </location>
</feature>
<feature type="repeat" description="TPR" evidence="3">
    <location>
        <begin position="739"/>
        <end position="772"/>
    </location>
</feature>